<feature type="compositionally biased region" description="Low complexity" evidence="1">
    <location>
        <begin position="80"/>
        <end position="96"/>
    </location>
</feature>
<keyword evidence="3" id="KW-1185">Reference proteome</keyword>
<dbReference type="EMBL" id="CAAALY010053066">
    <property type="protein sequence ID" value="VEL21779.1"/>
    <property type="molecule type" value="Genomic_DNA"/>
</dbReference>
<protein>
    <submittedName>
        <fullName evidence="2">Uncharacterized protein</fullName>
    </submittedName>
</protein>
<dbReference type="Proteomes" id="UP000784294">
    <property type="component" value="Unassembled WGS sequence"/>
</dbReference>
<evidence type="ECO:0000256" key="1">
    <source>
        <dbReference type="SAM" id="MobiDB-lite"/>
    </source>
</evidence>
<reference evidence="2" key="1">
    <citation type="submission" date="2018-11" db="EMBL/GenBank/DDBJ databases">
        <authorList>
            <consortium name="Pathogen Informatics"/>
        </authorList>
    </citation>
    <scope>NUCLEOTIDE SEQUENCE</scope>
</reference>
<proteinExistence type="predicted"/>
<sequence>TVGAEDEKKKVIDEISTSLIPPSSPPCSLAISSPSEAEVLPCDILRNIEETVPDVSSDLELKVFEDREKRKEEKVKGGYEDTSSGDTKSKSDTLSTAEIPATSVETPMPEEAFECEAKGGGGDQGGGEEEEEEEERADEYDDESIILELRAIQNEKKKRQSDVWKFESAEPIHSPISSFKLENDETLNEASELMDKKNRRLQMEVIRMQELLSQETRSRLDSICLSTPYVLASGVGGKLISVT</sequence>
<dbReference type="AlphaFoldDB" id="A0A448WWE7"/>
<evidence type="ECO:0000313" key="2">
    <source>
        <dbReference type="EMBL" id="VEL21779.1"/>
    </source>
</evidence>
<accession>A0A448WWE7</accession>
<feature type="non-terminal residue" evidence="2">
    <location>
        <position position="1"/>
    </location>
</feature>
<evidence type="ECO:0000313" key="3">
    <source>
        <dbReference type="Proteomes" id="UP000784294"/>
    </source>
</evidence>
<comment type="caution">
    <text evidence="2">The sequence shown here is derived from an EMBL/GenBank/DDBJ whole genome shotgun (WGS) entry which is preliminary data.</text>
</comment>
<feature type="compositionally biased region" description="Basic and acidic residues" evidence="1">
    <location>
        <begin position="59"/>
        <end position="79"/>
    </location>
</feature>
<feature type="region of interest" description="Disordered" evidence="1">
    <location>
        <begin position="55"/>
        <end position="144"/>
    </location>
</feature>
<feature type="compositionally biased region" description="Acidic residues" evidence="1">
    <location>
        <begin position="126"/>
        <end position="144"/>
    </location>
</feature>
<organism evidence="2 3">
    <name type="scientific">Protopolystoma xenopodis</name>
    <dbReference type="NCBI Taxonomy" id="117903"/>
    <lineage>
        <taxon>Eukaryota</taxon>
        <taxon>Metazoa</taxon>
        <taxon>Spiralia</taxon>
        <taxon>Lophotrochozoa</taxon>
        <taxon>Platyhelminthes</taxon>
        <taxon>Monogenea</taxon>
        <taxon>Polyopisthocotylea</taxon>
        <taxon>Polystomatidea</taxon>
        <taxon>Polystomatidae</taxon>
        <taxon>Protopolystoma</taxon>
    </lineage>
</organism>
<name>A0A448WWE7_9PLAT</name>
<gene>
    <name evidence="2" type="ORF">PXEA_LOCUS15219</name>
</gene>